<sequence>MDFVTSQTAFADALLHADRPVPDGITTARGGVDAARFAVYRNNVFVGLTKALAQHFPVTERLVGTEFFMAMARAYVQDHKPASPLIIEYGGDFPDFISSFQPARELAYLPDVARVEAAWMRAYHAADSAPLDLVVLAAAAPEMLADLRVVPHPSAGLIRSDYPVGSIWSAHQQDMVAPLVDWRPQAVLVVRPQMTVNVHIVPPQDAIFAACLFNAVTLGAAAEAALTASPAFDFGTALIGLASLGAFSALQQHEGNVA</sequence>
<dbReference type="InterPro" id="IPR044922">
    <property type="entry name" value="DUF2063_N_sf"/>
</dbReference>
<dbReference type="InterPro" id="IPR018640">
    <property type="entry name" value="DUF2063"/>
</dbReference>
<accession>A0A1G4U7X8</accession>
<protein>
    <submittedName>
        <fullName evidence="2">Putative DNA-binding domain-containing protein</fullName>
    </submittedName>
</protein>
<proteinExistence type="predicted"/>
<dbReference type="AlphaFoldDB" id="A0A1G4U7X8"/>
<dbReference type="Gene3D" id="1.10.150.690">
    <property type="entry name" value="DUF2063"/>
    <property type="match status" value="1"/>
</dbReference>
<evidence type="ECO:0000313" key="3">
    <source>
        <dbReference type="Proteomes" id="UP000199542"/>
    </source>
</evidence>
<dbReference type="GO" id="GO:0003677">
    <property type="term" value="F:DNA binding"/>
    <property type="evidence" value="ECO:0007669"/>
    <property type="project" value="UniProtKB-KW"/>
</dbReference>
<reference evidence="2 3" key="1">
    <citation type="submission" date="2016-10" db="EMBL/GenBank/DDBJ databases">
        <authorList>
            <person name="de Groot N.N."/>
        </authorList>
    </citation>
    <scope>NUCLEOTIDE SEQUENCE [LARGE SCALE GENOMIC DNA]</scope>
    <source>
        <strain evidence="2 3">CGMCC 1.3401</strain>
    </source>
</reference>
<organism evidence="2 3">
    <name type="scientific">Rhizobium mongolense subsp. loessense</name>
    <dbReference type="NCBI Taxonomy" id="158890"/>
    <lineage>
        <taxon>Bacteria</taxon>
        <taxon>Pseudomonadati</taxon>
        <taxon>Pseudomonadota</taxon>
        <taxon>Alphaproteobacteria</taxon>
        <taxon>Hyphomicrobiales</taxon>
        <taxon>Rhizobiaceae</taxon>
        <taxon>Rhizobium/Agrobacterium group</taxon>
        <taxon>Rhizobium</taxon>
    </lineage>
</organism>
<feature type="domain" description="Putative DNA-binding" evidence="1">
    <location>
        <begin position="7"/>
        <end position="97"/>
    </location>
</feature>
<dbReference type="EMBL" id="FMTM01000018">
    <property type="protein sequence ID" value="SCW89075.1"/>
    <property type="molecule type" value="Genomic_DNA"/>
</dbReference>
<dbReference type="Pfam" id="PF09836">
    <property type="entry name" value="DUF2063"/>
    <property type="match status" value="1"/>
</dbReference>
<evidence type="ECO:0000313" key="2">
    <source>
        <dbReference type="EMBL" id="SCW89075.1"/>
    </source>
</evidence>
<dbReference type="Proteomes" id="UP000199542">
    <property type="component" value="Unassembled WGS sequence"/>
</dbReference>
<keyword evidence="2" id="KW-0238">DNA-binding</keyword>
<gene>
    <name evidence="2" type="ORF">SAMN02927900_06213</name>
</gene>
<evidence type="ECO:0000259" key="1">
    <source>
        <dbReference type="Pfam" id="PF09836"/>
    </source>
</evidence>
<name>A0A1G4U7X8_9HYPH</name>
<dbReference type="RefSeq" id="WP_092588565.1">
    <property type="nucleotide sequence ID" value="NZ_FMTM01000018.1"/>
</dbReference>